<dbReference type="RefSeq" id="WP_277576666.1">
    <property type="nucleotide sequence ID" value="NZ_JANRMI010000001.1"/>
</dbReference>
<dbReference type="InterPro" id="IPR036567">
    <property type="entry name" value="RHF-like"/>
</dbReference>
<evidence type="ECO:0000313" key="1">
    <source>
        <dbReference type="EMBL" id="MDG0815190.1"/>
    </source>
</evidence>
<name>A0ABT6DEC8_9BACT</name>
<dbReference type="Proteomes" id="UP001152321">
    <property type="component" value="Unassembled WGS sequence"/>
</dbReference>
<dbReference type="InterPro" id="IPR003489">
    <property type="entry name" value="RHF/RaiA"/>
</dbReference>
<dbReference type="Gene3D" id="3.30.160.100">
    <property type="entry name" value="Ribosome hibernation promotion factor-like"/>
    <property type="match status" value="1"/>
</dbReference>
<reference evidence="1" key="1">
    <citation type="submission" date="2022-08" db="EMBL/GenBank/DDBJ databases">
        <title>Novel Bdellovibrio Species Isolated from Svalbard: Designation Bdellovibrio svalbardensis.</title>
        <authorList>
            <person name="Mitchell R.J."/>
            <person name="Choi S.Y."/>
        </authorList>
    </citation>
    <scope>NUCLEOTIDE SEQUENCE</scope>
    <source>
        <strain evidence="1">PAP01</strain>
    </source>
</reference>
<organism evidence="1 2">
    <name type="scientific">Bdellovibrio svalbardensis</name>
    <dbReference type="NCBI Taxonomy" id="2972972"/>
    <lineage>
        <taxon>Bacteria</taxon>
        <taxon>Pseudomonadati</taxon>
        <taxon>Bdellovibrionota</taxon>
        <taxon>Bdellovibrionia</taxon>
        <taxon>Bdellovibrionales</taxon>
        <taxon>Pseudobdellovibrionaceae</taxon>
        <taxon>Bdellovibrio</taxon>
    </lineage>
</organism>
<proteinExistence type="predicted"/>
<keyword evidence="2" id="KW-1185">Reference proteome</keyword>
<protein>
    <submittedName>
        <fullName evidence="1">HPF/RaiA family ribosome-associated protein</fullName>
    </submittedName>
</protein>
<dbReference type="EMBL" id="JANRMI010000001">
    <property type="protein sequence ID" value="MDG0815190.1"/>
    <property type="molecule type" value="Genomic_DNA"/>
</dbReference>
<gene>
    <name evidence="1" type="ORF">NWE73_02375</name>
</gene>
<evidence type="ECO:0000313" key="2">
    <source>
        <dbReference type="Proteomes" id="UP001152321"/>
    </source>
</evidence>
<dbReference type="Pfam" id="PF02482">
    <property type="entry name" value="Ribosomal_S30AE"/>
    <property type="match status" value="1"/>
</dbReference>
<sequence length="132" mass="15540">MQTDIYYRDVTRTENLENFLMERLEAACGDFFKYDSDAHLTVRVETERHRTHNRKPSYTCEVILKPTKSRGVIKIRKSDTSFKRAVALTVASLKTVLRRRSSRKGQHHRTDPMLSLIPEWREEEQIYSVVPA</sequence>
<comment type="caution">
    <text evidence="1">The sequence shown here is derived from an EMBL/GenBank/DDBJ whole genome shotgun (WGS) entry which is preliminary data.</text>
</comment>
<dbReference type="SUPFAM" id="SSF69754">
    <property type="entry name" value="Ribosome binding protein Y (YfiA homologue)"/>
    <property type="match status" value="1"/>
</dbReference>
<accession>A0ABT6DEC8</accession>